<evidence type="ECO:0000259" key="9">
    <source>
        <dbReference type="Pfam" id="PF02781"/>
    </source>
</evidence>
<comment type="function">
    <text evidence="7">Catalyzes the oxidation of glucose 6-phosphate to 6-phosphogluconolactone.</text>
</comment>
<dbReference type="PROSITE" id="PS00069">
    <property type="entry name" value="G6P_DEHYDROGENASE"/>
    <property type="match status" value="1"/>
</dbReference>
<dbReference type="InterPro" id="IPR001282">
    <property type="entry name" value="G6P_DH"/>
</dbReference>
<feature type="domain" description="Glucose-6-phosphate dehydrogenase NAD-binding" evidence="8">
    <location>
        <begin position="13"/>
        <end position="195"/>
    </location>
</feature>
<evidence type="ECO:0000256" key="6">
    <source>
        <dbReference type="ARBA" id="ARBA00023277"/>
    </source>
</evidence>
<dbReference type="GO" id="GO:0050661">
    <property type="term" value="F:NADP binding"/>
    <property type="evidence" value="ECO:0007669"/>
    <property type="project" value="UniProtKB-UniRule"/>
</dbReference>
<feature type="domain" description="Glucose-6-phosphate dehydrogenase C-terminal" evidence="9">
    <location>
        <begin position="197"/>
        <end position="494"/>
    </location>
</feature>
<feature type="binding site" evidence="7">
    <location>
        <position position="348"/>
    </location>
    <ligand>
        <name>substrate</name>
    </ligand>
</feature>
<dbReference type="EC" id="1.1.1.49" evidence="7"/>
<dbReference type="OrthoDB" id="9802739at2"/>
<keyword evidence="11" id="KW-1185">Reference proteome</keyword>
<dbReference type="RefSeq" id="WP_090627625.1">
    <property type="nucleotide sequence ID" value="NZ_FOQO01000006.1"/>
</dbReference>
<evidence type="ECO:0000259" key="8">
    <source>
        <dbReference type="Pfam" id="PF00479"/>
    </source>
</evidence>
<evidence type="ECO:0000256" key="5">
    <source>
        <dbReference type="ARBA" id="ARBA00023002"/>
    </source>
</evidence>
<evidence type="ECO:0000256" key="1">
    <source>
        <dbReference type="ARBA" id="ARBA00004937"/>
    </source>
</evidence>
<evidence type="ECO:0000313" key="10">
    <source>
        <dbReference type="EMBL" id="SFI89345.1"/>
    </source>
</evidence>
<accession>A0A1I3LXY2</accession>
<organism evidence="10 11">
    <name type="scientific">Parapedobacter indicus</name>
    <dbReference type="NCBI Taxonomy" id="1477437"/>
    <lineage>
        <taxon>Bacteria</taxon>
        <taxon>Pseudomonadati</taxon>
        <taxon>Bacteroidota</taxon>
        <taxon>Sphingobacteriia</taxon>
        <taxon>Sphingobacteriales</taxon>
        <taxon>Sphingobacteriaceae</taxon>
        <taxon>Parapedobacter</taxon>
    </lineage>
</organism>
<evidence type="ECO:0000256" key="2">
    <source>
        <dbReference type="ARBA" id="ARBA00009975"/>
    </source>
</evidence>
<dbReference type="GO" id="GO:0005829">
    <property type="term" value="C:cytosol"/>
    <property type="evidence" value="ECO:0007669"/>
    <property type="project" value="TreeGrafter"/>
</dbReference>
<dbReference type="GO" id="GO:0006006">
    <property type="term" value="P:glucose metabolic process"/>
    <property type="evidence" value="ECO:0007669"/>
    <property type="project" value="UniProtKB-KW"/>
</dbReference>
<feature type="binding site" evidence="7">
    <location>
        <position position="156"/>
    </location>
    <ligand>
        <name>NADP(+)</name>
        <dbReference type="ChEBI" id="CHEBI:58349"/>
    </ligand>
</feature>
<gene>
    <name evidence="7" type="primary">zwf</name>
    <name evidence="10" type="ORF">SAMN05444682_106173</name>
</gene>
<dbReference type="InterPro" id="IPR022674">
    <property type="entry name" value="G6P_DH_NAD-bd"/>
</dbReference>
<dbReference type="PIRSF" id="PIRSF000110">
    <property type="entry name" value="G6PD"/>
    <property type="match status" value="1"/>
</dbReference>
<keyword evidence="6 7" id="KW-0119">Carbohydrate metabolism</keyword>
<dbReference type="SUPFAM" id="SSF55347">
    <property type="entry name" value="Glyceraldehyde-3-phosphate dehydrogenase-like, C-terminal domain"/>
    <property type="match status" value="1"/>
</dbReference>
<evidence type="ECO:0000313" key="11">
    <source>
        <dbReference type="Proteomes" id="UP000198670"/>
    </source>
</evidence>
<dbReference type="AlphaFoldDB" id="A0A1I3LXY2"/>
<dbReference type="Gene3D" id="3.40.50.720">
    <property type="entry name" value="NAD(P)-binding Rossmann-like Domain"/>
    <property type="match status" value="1"/>
</dbReference>
<comment type="caution">
    <text evidence="7">Lacks conserved residue(s) required for the propagation of feature annotation.</text>
</comment>
<feature type="binding site" evidence="7">
    <location>
        <position position="186"/>
    </location>
    <ligand>
        <name>substrate</name>
    </ligand>
</feature>
<name>A0A1I3LXY2_9SPHI</name>
<keyword evidence="4 7" id="KW-0521">NADP</keyword>
<dbReference type="Proteomes" id="UP000198670">
    <property type="component" value="Unassembled WGS sequence"/>
</dbReference>
<feature type="binding site" evidence="7">
    <location>
        <position position="224"/>
    </location>
    <ligand>
        <name>substrate</name>
    </ligand>
</feature>
<dbReference type="EMBL" id="FOQO01000006">
    <property type="protein sequence ID" value="SFI89345.1"/>
    <property type="molecule type" value="Genomic_DNA"/>
</dbReference>
<feature type="active site" description="Proton acceptor" evidence="7">
    <location>
        <position position="248"/>
    </location>
</feature>
<dbReference type="UniPathway" id="UPA00115">
    <property type="reaction ID" value="UER00408"/>
</dbReference>
<dbReference type="Gene3D" id="3.30.360.10">
    <property type="entry name" value="Dihydrodipicolinate Reductase, domain 2"/>
    <property type="match status" value="1"/>
</dbReference>
<evidence type="ECO:0000256" key="7">
    <source>
        <dbReference type="HAMAP-Rule" id="MF_00966"/>
    </source>
</evidence>
<dbReference type="InterPro" id="IPR036291">
    <property type="entry name" value="NAD(P)-bd_dom_sf"/>
</dbReference>
<evidence type="ECO:0000256" key="4">
    <source>
        <dbReference type="ARBA" id="ARBA00022857"/>
    </source>
</evidence>
<comment type="pathway">
    <text evidence="1 7">Carbohydrate degradation; pentose phosphate pathway; D-ribulose 5-phosphate from D-glucose 6-phosphate (oxidative stage): step 1/3.</text>
</comment>
<dbReference type="PANTHER" id="PTHR23429:SF0">
    <property type="entry name" value="GLUCOSE-6-PHOSPHATE 1-DEHYDROGENASE"/>
    <property type="match status" value="1"/>
</dbReference>
<dbReference type="InterPro" id="IPR022675">
    <property type="entry name" value="G6P_DH_C"/>
</dbReference>
<feature type="binding site" evidence="7">
    <location>
        <begin position="16"/>
        <end position="23"/>
    </location>
    <ligand>
        <name>NADP(+)</name>
        <dbReference type="ChEBI" id="CHEBI:58349"/>
    </ligand>
</feature>
<protein>
    <recommendedName>
        <fullName evidence="7">Glucose-6-phosphate 1-dehydrogenase</fullName>
        <shortName evidence="7">G6PD</shortName>
        <ecNumber evidence="7">1.1.1.49</ecNumber>
    </recommendedName>
</protein>
<feature type="binding site" evidence="7">
    <location>
        <position position="190"/>
    </location>
    <ligand>
        <name>substrate</name>
    </ligand>
</feature>
<comment type="catalytic activity">
    <reaction evidence="7">
        <text>D-glucose 6-phosphate + NADP(+) = 6-phospho-D-glucono-1,5-lactone + NADPH + H(+)</text>
        <dbReference type="Rhea" id="RHEA:15841"/>
        <dbReference type="ChEBI" id="CHEBI:15378"/>
        <dbReference type="ChEBI" id="CHEBI:57783"/>
        <dbReference type="ChEBI" id="CHEBI:57955"/>
        <dbReference type="ChEBI" id="CHEBI:58349"/>
        <dbReference type="ChEBI" id="CHEBI:61548"/>
        <dbReference type="EC" id="1.1.1.49"/>
    </reaction>
</comment>
<feature type="binding site" evidence="7">
    <location>
        <position position="353"/>
    </location>
    <ligand>
        <name>substrate</name>
    </ligand>
</feature>
<dbReference type="Pfam" id="PF02781">
    <property type="entry name" value="G6PD_C"/>
    <property type="match status" value="1"/>
</dbReference>
<dbReference type="NCBIfam" id="TIGR00871">
    <property type="entry name" value="zwf"/>
    <property type="match status" value="1"/>
</dbReference>
<reference evidence="10 11" key="1">
    <citation type="submission" date="2016-10" db="EMBL/GenBank/DDBJ databases">
        <authorList>
            <person name="de Groot N.N."/>
        </authorList>
    </citation>
    <scope>NUCLEOTIDE SEQUENCE [LARGE SCALE GENOMIC DNA]</scope>
    <source>
        <strain evidence="10 11">RK1</strain>
    </source>
</reference>
<comment type="similarity">
    <text evidence="2 7">Belongs to the glucose-6-phosphate dehydrogenase family.</text>
</comment>
<proteinExistence type="inferred from homology"/>
<dbReference type="PANTHER" id="PTHR23429">
    <property type="entry name" value="GLUCOSE-6-PHOSPHATE 1-DEHYDROGENASE G6PD"/>
    <property type="match status" value="1"/>
</dbReference>
<feature type="binding site" evidence="7">
    <location>
        <position position="50"/>
    </location>
    <ligand>
        <name>NADP(+)</name>
        <dbReference type="ChEBI" id="CHEBI:58349"/>
    </ligand>
</feature>
<keyword evidence="3 7" id="KW-0313">Glucose metabolism</keyword>
<sequence>MKSSRKLSPTIIVIFGGTGDLTKRKLIPAFYNLYIDGWMPEKFAVIGLGRTKLSNEDYREHLYEGLVEFSRKGKPDDAQWTTFMPAISYFESNINDEAAYKGLAAKLDAFDKEWGIRANRLFYLSIAPQFIEAATVNISKHKLANVPASDRIVVEKPFGYNKQTAVALNQLLGNTFQEEQIYRIDHYLGKETVQNILAFRFANALFEPLWNRNYIDYIQITVAEQVGVEDRGSYFENSGALRDMIQNHLLQVLCMVAMEPPISFQAEEIRNRKVDVMRAIRRLRHEEVHKYAVRGQYGPGWINGKKVPGYREEAGVNPNSNVETYAAVQLYIDNWRWQGVPFYLRTGKRMQEKTSSITIQFRPVPHSTFSSSQAGNLMPNRLTINIQPTMDIRLRFTAKKQGLEMSLNPAEMVFNYDTCSTQTPEAYETLLLDAMRGDTTLYMRSDQVEEAWDVITPILETWESRDSLDFPNYAAGAWGPESAEALIARQGHIWALNLHT</sequence>
<dbReference type="Pfam" id="PF00479">
    <property type="entry name" value="G6PD_N"/>
    <property type="match status" value="1"/>
</dbReference>
<evidence type="ECO:0000256" key="3">
    <source>
        <dbReference type="ARBA" id="ARBA00022526"/>
    </source>
</evidence>
<dbReference type="STRING" id="1477437.SAMN05444682_106173"/>
<dbReference type="GO" id="GO:0009051">
    <property type="term" value="P:pentose-phosphate shunt, oxidative branch"/>
    <property type="evidence" value="ECO:0007669"/>
    <property type="project" value="TreeGrafter"/>
</dbReference>
<dbReference type="HAMAP" id="MF_00966">
    <property type="entry name" value="G6PD"/>
    <property type="match status" value="1"/>
</dbReference>
<dbReference type="SUPFAM" id="SSF51735">
    <property type="entry name" value="NAD(P)-binding Rossmann-fold domains"/>
    <property type="match status" value="1"/>
</dbReference>
<keyword evidence="5 7" id="KW-0560">Oxidoreductase</keyword>
<dbReference type="PRINTS" id="PR00079">
    <property type="entry name" value="G6PDHDRGNASE"/>
</dbReference>
<feature type="binding site" evidence="7">
    <location>
        <position position="243"/>
    </location>
    <ligand>
        <name>substrate</name>
    </ligand>
</feature>
<dbReference type="InterPro" id="IPR019796">
    <property type="entry name" value="G6P_DH_AS"/>
</dbReference>
<dbReference type="GO" id="GO:0004345">
    <property type="term" value="F:glucose-6-phosphate dehydrogenase activity"/>
    <property type="evidence" value="ECO:0007669"/>
    <property type="project" value="UniProtKB-UniRule"/>
</dbReference>